<feature type="domain" description="Type II secretion system protein GspF" evidence="8">
    <location>
        <begin position="272"/>
        <end position="394"/>
    </location>
</feature>
<dbReference type="PANTHER" id="PTHR30012">
    <property type="entry name" value="GENERAL SECRETION PATHWAY PROTEIN"/>
    <property type="match status" value="1"/>
</dbReference>
<gene>
    <name evidence="9" type="ORF">BOO69_00610</name>
</gene>
<comment type="similarity">
    <text evidence="2">Belongs to the GSP F family.</text>
</comment>
<sequence>MRAYAYVAFTEAGKRKSGTVIADTESHAAALLAEKNLFVSELSERRAKGASGLWSGQRRATLNADLQAVFTRQMAVLLGAELPVDEALEAVRQGGHPSLDAVAARARADLMDGSTLSDALRRTQAGFAPYYVASVRAGETAGNLAGVFNELAEHLENQGVDKAQISTALIYPGFVAAVALLVCAILMVNVAPEIVAMYELSDQPLPSITQVVLAISNWIQSNFTVLIVVLAGLVAFGFASGRVGALRAQRDKLFLRLPLVGRFMRLSAAVQYLRTLALVLSSRNTVPVAIQNAAEVLDVARFQQEAAQVSLAVSRGETMSQALCALTIIPPVARQLIQAGEASVRLASMTERSAVLVENGLSTERKRIAALLEPALMMLVGAMVLVIVLAVLLPIFDLQAVVAG</sequence>
<dbReference type="RefSeq" id="WP_071969359.1">
    <property type="nucleotide sequence ID" value="NZ_CP018076.1"/>
</dbReference>
<keyword evidence="3" id="KW-1003">Cell membrane</keyword>
<dbReference type="InterPro" id="IPR042094">
    <property type="entry name" value="T2SS_GspF_sf"/>
</dbReference>
<dbReference type="InterPro" id="IPR018076">
    <property type="entry name" value="T2SS_GspF_dom"/>
</dbReference>
<keyword evidence="5 7" id="KW-1133">Transmembrane helix</keyword>
<protein>
    <submittedName>
        <fullName evidence="9">General secretion pathway protein GspF</fullName>
    </submittedName>
</protein>
<feature type="transmembrane region" description="Helical" evidence="7">
    <location>
        <begin position="168"/>
        <end position="191"/>
    </location>
</feature>
<evidence type="ECO:0000256" key="6">
    <source>
        <dbReference type="ARBA" id="ARBA00023136"/>
    </source>
</evidence>
<evidence type="ECO:0000313" key="9">
    <source>
        <dbReference type="EMBL" id="APE42074.1"/>
    </source>
</evidence>
<evidence type="ECO:0000256" key="5">
    <source>
        <dbReference type="ARBA" id="ARBA00022989"/>
    </source>
</evidence>
<dbReference type="PRINTS" id="PR00812">
    <property type="entry name" value="BCTERIALGSPF"/>
</dbReference>
<dbReference type="KEGG" id="suam:BOO69_00610"/>
<accession>A0A1J0WCN9</accession>
<evidence type="ECO:0000313" key="10">
    <source>
        <dbReference type="Proteomes" id="UP000181897"/>
    </source>
</evidence>
<keyword evidence="6 7" id="KW-0472">Membrane</keyword>
<dbReference type="Gene3D" id="1.20.81.30">
    <property type="entry name" value="Type II secretion system (T2SS), domain F"/>
    <property type="match status" value="2"/>
</dbReference>
<dbReference type="InterPro" id="IPR003004">
    <property type="entry name" value="GspF/PilC"/>
</dbReference>
<keyword evidence="4 7" id="KW-0812">Transmembrane</keyword>
<dbReference type="EMBL" id="CP018076">
    <property type="protein sequence ID" value="APE42074.1"/>
    <property type="molecule type" value="Genomic_DNA"/>
</dbReference>
<feature type="domain" description="Type II secretion system protein GspF" evidence="8">
    <location>
        <begin position="70"/>
        <end position="190"/>
    </location>
</feature>
<feature type="transmembrane region" description="Helical" evidence="7">
    <location>
        <begin position="375"/>
        <end position="396"/>
    </location>
</feature>
<evidence type="ECO:0000259" key="8">
    <source>
        <dbReference type="Pfam" id="PF00482"/>
    </source>
</evidence>
<dbReference type="GO" id="GO:0015628">
    <property type="term" value="P:protein secretion by the type II secretion system"/>
    <property type="evidence" value="ECO:0007669"/>
    <property type="project" value="TreeGrafter"/>
</dbReference>
<evidence type="ECO:0000256" key="7">
    <source>
        <dbReference type="SAM" id="Phobius"/>
    </source>
</evidence>
<dbReference type="Pfam" id="PF00482">
    <property type="entry name" value="T2SSF"/>
    <property type="match status" value="2"/>
</dbReference>
<evidence type="ECO:0000256" key="1">
    <source>
        <dbReference type="ARBA" id="ARBA00004651"/>
    </source>
</evidence>
<dbReference type="GO" id="GO:0005886">
    <property type="term" value="C:plasma membrane"/>
    <property type="evidence" value="ECO:0007669"/>
    <property type="project" value="UniProtKB-SubCell"/>
</dbReference>
<evidence type="ECO:0000256" key="3">
    <source>
        <dbReference type="ARBA" id="ARBA00022475"/>
    </source>
</evidence>
<evidence type="ECO:0000256" key="4">
    <source>
        <dbReference type="ARBA" id="ARBA00022692"/>
    </source>
</evidence>
<feature type="transmembrane region" description="Helical" evidence="7">
    <location>
        <begin position="223"/>
        <end position="246"/>
    </location>
</feature>
<dbReference type="STRING" id="1917485.BOO69_00610"/>
<comment type="subcellular location">
    <subcellularLocation>
        <location evidence="1">Cell membrane</location>
        <topology evidence="1">Multi-pass membrane protein</topology>
    </subcellularLocation>
</comment>
<dbReference type="Proteomes" id="UP000181897">
    <property type="component" value="Chromosome"/>
</dbReference>
<keyword evidence="10" id="KW-1185">Reference proteome</keyword>
<organism evidence="9 10">
    <name type="scientific">Sulfitobacter alexandrii</name>
    <dbReference type="NCBI Taxonomy" id="1917485"/>
    <lineage>
        <taxon>Bacteria</taxon>
        <taxon>Pseudomonadati</taxon>
        <taxon>Pseudomonadota</taxon>
        <taxon>Alphaproteobacteria</taxon>
        <taxon>Rhodobacterales</taxon>
        <taxon>Roseobacteraceae</taxon>
        <taxon>Sulfitobacter</taxon>
    </lineage>
</organism>
<name>A0A1J0WCN9_9RHOB</name>
<dbReference type="PANTHER" id="PTHR30012:SF0">
    <property type="entry name" value="TYPE II SECRETION SYSTEM PROTEIN F-RELATED"/>
    <property type="match status" value="1"/>
</dbReference>
<evidence type="ECO:0000256" key="2">
    <source>
        <dbReference type="ARBA" id="ARBA00005745"/>
    </source>
</evidence>
<dbReference type="AlphaFoldDB" id="A0A1J0WCN9"/>
<reference evidence="9 10" key="1">
    <citation type="submission" date="2016-11" db="EMBL/GenBank/DDBJ databases">
        <title>Complete genome sequence of Sulfitobacter sp. AM1-D1, a toxic bacteria associated with marine dinoflagellate Alexandrium minutum in East China Sea.</title>
        <authorList>
            <person name="Yang Q."/>
            <person name="Zhang X."/>
            <person name="Tian X."/>
        </authorList>
    </citation>
    <scope>NUCLEOTIDE SEQUENCE [LARGE SCALE GENOMIC DNA]</scope>
    <source>
        <strain evidence="9 10">AM1-D1</strain>
    </source>
</reference>
<proteinExistence type="inferred from homology"/>